<comment type="caution">
    <text evidence="1">The sequence shown here is derived from an EMBL/GenBank/DDBJ whole genome shotgun (WGS) entry which is preliminary data.</text>
</comment>
<protein>
    <submittedName>
        <fullName evidence="1">Uncharacterized protein</fullName>
    </submittedName>
</protein>
<dbReference type="AlphaFoldDB" id="A0A2U1TU77"/>
<reference evidence="1 2" key="1">
    <citation type="submission" date="2018-04" db="EMBL/GenBank/DDBJ databases">
        <title>Brenneria corticis sp.nov.</title>
        <authorList>
            <person name="Li Y."/>
        </authorList>
    </citation>
    <scope>NUCLEOTIDE SEQUENCE [LARGE SCALE GENOMIC DNA]</scope>
    <source>
        <strain evidence="1 2">CFCC 11842</strain>
    </source>
</reference>
<organism evidence="1 2">
    <name type="scientific">Brenneria corticis</name>
    <dbReference type="NCBI Taxonomy" id="2173106"/>
    <lineage>
        <taxon>Bacteria</taxon>
        <taxon>Pseudomonadati</taxon>
        <taxon>Pseudomonadota</taxon>
        <taxon>Gammaproteobacteria</taxon>
        <taxon>Enterobacterales</taxon>
        <taxon>Pectobacteriaceae</taxon>
        <taxon>Brenneria</taxon>
    </lineage>
</organism>
<evidence type="ECO:0000313" key="1">
    <source>
        <dbReference type="EMBL" id="PWC12964.1"/>
    </source>
</evidence>
<accession>A0A2U1TU77</accession>
<name>A0A2U1TU77_9GAMM</name>
<gene>
    <name evidence="1" type="ORF">DDT56_16155</name>
</gene>
<proteinExistence type="predicted"/>
<sequence>MLDRHTIEQALTAALMKDQGSVNGQDRLMIRTRVAQALAAKERYRQRMESPAYQWKRPKVPRRED</sequence>
<dbReference type="Proteomes" id="UP000296159">
    <property type="component" value="Unassembled WGS sequence"/>
</dbReference>
<evidence type="ECO:0000313" key="2">
    <source>
        <dbReference type="Proteomes" id="UP000296159"/>
    </source>
</evidence>
<dbReference type="EMBL" id="QDKH01000020">
    <property type="protein sequence ID" value="PWC12964.1"/>
    <property type="molecule type" value="Genomic_DNA"/>
</dbReference>
<keyword evidence="2" id="KW-1185">Reference proteome</keyword>